<name>A0A833QP87_9POAL</name>
<gene>
    <name evidence="2" type="ORF">FCM35_KLT08153</name>
</gene>
<comment type="caution">
    <text evidence="2">The sequence shown here is derived from an EMBL/GenBank/DDBJ whole genome shotgun (WGS) entry which is preliminary data.</text>
</comment>
<reference evidence="2" key="1">
    <citation type="submission" date="2020-01" db="EMBL/GenBank/DDBJ databases">
        <title>Genome sequence of Kobresia littledalei, the first chromosome-level genome in the family Cyperaceae.</title>
        <authorList>
            <person name="Qu G."/>
        </authorList>
    </citation>
    <scope>NUCLEOTIDE SEQUENCE</scope>
    <source>
        <strain evidence="2">C.B.Clarke</strain>
        <tissue evidence="2">Leaf</tissue>
    </source>
</reference>
<dbReference type="SUPFAM" id="SSF50685">
    <property type="entry name" value="Barwin-like endoglucanases"/>
    <property type="match status" value="1"/>
</dbReference>
<protein>
    <submittedName>
        <fullName evidence="2">Expansin-like A2</fullName>
    </submittedName>
</protein>
<dbReference type="PROSITE" id="PS50842">
    <property type="entry name" value="EXPANSIN_EG45"/>
    <property type="match status" value="1"/>
</dbReference>
<evidence type="ECO:0000313" key="2">
    <source>
        <dbReference type="EMBL" id="KAF3326523.1"/>
    </source>
</evidence>
<feature type="domain" description="Expansin-like EG45" evidence="1">
    <location>
        <begin position="56"/>
        <end position="133"/>
    </location>
</feature>
<accession>A0A833QP87</accession>
<dbReference type="AlphaFoldDB" id="A0A833QP87"/>
<dbReference type="InterPro" id="IPR036749">
    <property type="entry name" value="Expansin_CBD_sf"/>
</dbReference>
<evidence type="ECO:0000259" key="1">
    <source>
        <dbReference type="PROSITE" id="PS50842"/>
    </source>
</evidence>
<dbReference type="InterPro" id="IPR036908">
    <property type="entry name" value="RlpA-like_sf"/>
</dbReference>
<evidence type="ECO:0000313" key="3">
    <source>
        <dbReference type="Proteomes" id="UP000623129"/>
    </source>
</evidence>
<proteinExistence type="predicted"/>
<dbReference type="Gene3D" id="2.40.40.10">
    <property type="entry name" value="RlpA-like domain"/>
    <property type="match status" value="1"/>
</dbReference>
<dbReference type="Proteomes" id="UP000623129">
    <property type="component" value="Unassembled WGS sequence"/>
</dbReference>
<sequence>MSLWSLLSPDLSSPPVNLRERRREIAVFKNARRSPPQPPAIYLIVLSYQFSDLYPVGACRYGAMATQLYNGYIAAAGPALFREGDSCGNCFEVFVLSKKAFIALGIKGMAHDLMQHRNLDVEFRRTPCEYNKNLSIRVEERSRKPGHLTIKFLYQGGQTDVMAVEVAQFTSPEDLDGENMYRCERCSAYVRAVECARGAKYFNYSAQDIPGQNLLALCIQFT</sequence>
<dbReference type="Gene3D" id="2.60.40.760">
    <property type="entry name" value="Expansin, cellulose-binding-like domain"/>
    <property type="match status" value="1"/>
</dbReference>
<dbReference type="PANTHER" id="PTHR31692:SF4">
    <property type="entry name" value="EXPANSIN-LIKE A1-RELATED"/>
    <property type="match status" value="1"/>
</dbReference>
<dbReference type="InterPro" id="IPR007112">
    <property type="entry name" value="Expansin/allergen_DPBB_dom"/>
</dbReference>
<keyword evidence="3" id="KW-1185">Reference proteome</keyword>
<dbReference type="EMBL" id="SWLB01000018">
    <property type="protein sequence ID" value="KAF3326523.1"/>
    <property type="molecule type" value="Genomic_DNA"/>
</dbReference>
<dbReference type="PANTHER" id="PTHR31692">
    <property type="entry name" value="EXPANSIN-B3"/>
    <property type="match status" value="1"/>
</dbReference>
<dbReference type="OrthoDB" id="420187at2759"/>
<organism evidence="2 3">
    <name type="scientific">Carex littledalei</name>
    <dbReference type="NCBI Taxonomy" id="544730"/>
    <lineage>
        <taxon>Eukaryota</taxon>
        <taxon>Viridiplantae</taxon>
        <taxon>Streptophyta</taxon>
        <taxon>Embryophyta</taxon>
        <taxon>Tracheophyta</taxon>
        <taxon>Spermatophyta</taxon>
        <taxon>Magnoliopsida</taxon>
        <taxon>Liliopsida</taxon>
        <taxon>Poales</taxon>
        <taxon>Cyperaceae</taxon>
        <taxon>Cyperoideae</taxon>
        <taxon>Cariceae</taxon>
        <taxon>Carex</taxon>
        <taxon>Carex subgen. Euthyceras</taxon>
    </lineage>
</organism>